<dbReference type="Proteomes" id="UP001183176">
    <property type="component" value="Unassembled WGS sequence"/>
</dbReference>
<sequence>MTDRAPALAAGLGLLRQLAQSTEPLPASALASRLGLPRSSVYHLLGVLVNAGFVVHFAEDRAYGLGVGAFEIGTGYLRQERLERLGRPVLTSLVRTTRATAHLGILLGQELLYLLKEQPRNSPGLVTDVGVRLPAHLTASGRAVLAALPDNEFRAIYPGSARLTARTDVGPHTVAHLRRLIEVERAAGVSEEDGHVSAGIASIAVAARDRTGRPVAAISVSLRSRDLAGRREQLVEVTSRAAALLSRRLG</sequence>
<organism evidence="6 7">
    <name type="scientific">Jatrophihabitans lederbergiae</name>
    <dbReference type="NCBI Taxonomy" id="3075547"/>
    <lineage>
        <taxon>Bacteria</taxon>
        <taxon>Bacillati</taxon>
        <taxon>Actinomycetota</taxon>
        <taxon>Actinomycetes</taxon>
        <taxon>Jatrophihabitantales</taxon>
        <taxon>Jatrophihabitantaceae</taxon>
        <taxon>Jatrophihabitans</taxon>
    </lineage>
</organism>
<gene>
    <name evidence="6" type="ORF">RM423_06275</name>
</gene>
<evidence type="ECO:0000256" key="3">
    <source>
        <dbReference type="ARBA" id="ARBA00023163"/>
    </source>
</evidence>
<name>A0ABU2J8F4_9ACTN</name>
<feature type="domain" description="IclR-ED" evidence="5">
    <location>
        <begin position="68"/>
        <end position="250"/>
    </location>
</feature>
<protein>
    <submittedName>
        <fullName evidence="6">IclR family transcriptional regulator</fullName>
    </submittedName>
</protein>
<accession>A0ABU2J8F4</accession>
<feature type="domain" description="HTH iclR-type" evidence="4">
    <location>
        <begin position="5"/>
        <end position="67"/>
    </location>
</feature>
<reference evidence="7" key="1">
    <citation type="submission" date="2023-07" db="EMBL/GenBank/DDBJ databases">
        <title>30 novel species of actinomycetes from the DSMZ collection.</title>
        <authorList>
            <person name="Nouioui I."/>
        </authorList>
    </citation>
    <scope>NUCLEOTIDE SEQUENCE [LARGE SCALE GENOMIC DNA]</scope>
    <source>
        <strain evidence="7">DSM 44399</strain>
    </source>
</reference>
<dbReference type="Gene3D" id="3.30.450.40">
    <property type="match status" value="1"/>
</dbReference>
<dbReference type="PANTHER" id="PTHR30136">
    <property type="entry name" value="HELIX-TURN-HELIX TRANSCRIPTIONAL REGULATOR, ICLR FAMILY"/>
    <property type="match status" value="1"/>
</dbReference>
<dbReference type="InterPro" id="IPR036390">
    <property type="entry name" value="WH_DNA-bd_sf"/>
</dbReference>
<evidence type="ECO:0000256" key="2">
    <source>
        <dbReference type="ARBA" id="ARBA00023125"/>
    </source>
</evidence>
<keyword evidence="2" id="KW-0238">DNA-binding</keyword>
<dbReference type="SUPFAM" id="SSF55781">
    <property type="entry name" value="GAF domain-like"/>
    <property type="match status" value="1"/>
</dbReference>
<evidence type="ECO:0000313" key="6">
    <source>
        <dbReference type="EMBL" id="MDT0260998.1"/>
    </source>
</evidence>
<evidence type="ECO:0000313" key="7">
    <source>
        <dbReference type="Proteomes" id="UP001183176"/>
    </source>
</evidence>
<dbReference type="InterPro" id="IPR036388">
    <property type="entry name" value="WH-like_DNA-bd_sf"/>
</dbReference>
<dbReference type="InterPro" id="IPR050707">
    <property type="entry name" value="HTH_MetabolicPath_Reg"/>
</dbReference>
<evidence type="ECO:0000259" key="4">
    <source>
        <dbReference type="PROSITE" id="PS51077"/>
    </source>
</evidence>
<evidence type="ECO:0000256" key="1">
    <source>
        <dbReference type="ARBA" id="ARBA00023015"/>
    </source>
</evidence>
<dbReference type="PANTHER" id="PTHR30136:SF35">
    <property type="entry name" value="HTH-TYPE TRANSCRIPTIONAL REGULATOR RV1719"/>
    <property type="match status" value="1"/>
</dbReference>
<dbReference type="EMBL" id="JAVREH010000005">
    <property type="protein sequence ID" value="MDT0260998.1"/>
    <property type="molecule type" value="Genomic_DNA"/>
</dbReference>
<keyword evidence="3" id="KW-0804">Transcription</keyword>
<dbReference type="Pfam" id="PF09339">
    <property type="entry name" value="HTH_IclR"/>
    <property type="match status" value="1"/>
</dbReference>
<keyword evidence="7" id="KW-1185">Reference proteome</keyword>
<dbReference type="SMART" id="SM00346">
    <property type="entry name" value="HTH_ICLR"/>
    <property type="match status" value="1"/>
</dbReference>
<dbReference type="RefSeq" id="WP_311422153.1">
    <property type="nucleotide sequence ID" value="NZ_JAVREH010000005.1"/>
</dbReference>
<dbReference type="InterPro" id="IPR005471">
    <property type="entry name" value="Tscrpt_reg_IclR_N"/>
</dbReference>
<dbReference type="PROSITE" id="PS51077">
    <property type="entry name" value="HTH_ICLR"/>
    <property type="match status" value="1"/>
</dbReference>
<dbReference type="InterPro" id="IPR029016">
    <property type="entry name" value="GAF-like_dom_sf"/>
</dbReference>
<comment type="caution">
    <text evidence="6">The sequence shown here is derived from an EMBL/GenBank/DDBJ whole genome shotgun (WGS) entry which is preliminary data.</text>
</comment>
<dbReference type="Pfam" id="PF01614">
    <property type="entry name" value="IclR_C"/>
    <property type="match status" value="1"/>
</dbReference>
<evidence type="ECO:0000259" key="5">
    <source>
        <dbReference type="PROSITE" id="PS51078"/>
    </source>
</evidence>
<dbReference type="Gene3D" id="1.10.10.10">
    <property type="entry name" value="Winged helix-like DNA-binding domain superfamily/Winged helix DNA-binding domain"/>
    <property type="match status" value="1"/>
</dbReference>
<proteinExistence type="predicted"/>
<dbReference type="SUPFAM" id="SSF46785">
    <property type="entry name" value="Winged helix' DNA-binding domain"/>
    <property type="match status" value="1"/>
</dbReference>
<dbReference type="PROSITE" id="PS51078">
    <property type="entry name" value="ICLR_ED"/>
    <property type="match status" value="1"/>
</dbReference>
<keyword evidence="1" id="KW-0805">Transcription regulation</keyword>
<dbReference type="InterPro" id="IPR014757">
    <property type="entry name" value="Tscrpt_reg_IclR_C"/>
</dbReference>